<keyword evidence="2" id="KW-0479">Metal-binding</keyword>
<dbReference type="InterPro" id="IPR044897">
    <property type="entry name" value="INPP1_dom_1"/>
</dbReference>
<evidence type="ECO:0000256" key="2">
    <source>
        <dbReference type="PIRSR" id="PIRSR600760-2"/>
    </source>
</evidence>
<evidence type="ECO:0000313" key="3">
    <source>
        <dbReference type="Proteomes" id="UP000050792"/>
    </source>
</evidence>
<comment type="cofactor">
    <cofactor evidence="2">
        <name>Mg(2+)</name>
        <dbReference type="ChEBI" id="CHEBI:18420"/>
    </cofactor>
</comment>
<dbReference type="Proteomes" id="UP000050792">
    <property type="component" value="Unassembled WGS sequence"/>
</dbReference>
<dbReference type="AlphaFoldDB" id="A0AA85ETP1"/>
<dbReference type="PANTHER" id="PTHR43028">
    <property type="entry name" value="3'(2'),5'-BISPHOSPHATE NUCLEOTIDASE 1"/>
    <property type="match status" value="1"/>
</dbReference>
<comment type="similarity">
    <text evidence="1">Belongs to the inositol monophosphatase superfamily.</text>
</comment>
<proteinExistence type="inferred from homology"/>
<dbReference type="WBParaSite" id="SRDH1_23070.1">
    <property type="protein sequence ID" value="SRDH1_23070.1"/>
    <property type="gene ID" value="SRDH1_23070"/>
</dbReference>
<dbReference type="InterPro" id="IPR000760">
    <property type="entry name" value="Inositol_monophosphatase-like"/>
</dbReference>
<dbReference type="Gene3D" id="3.40.190.80">
    <property type="match status" value="1"/>
</dbReference>
<feature type="binding site" evidence="2">
    <location>
        <position position="180"/>
    </location>
    <ligand>
        <name>Mg(2+)</name>
        <dbReference type="ChEBI" id="CHEBI:18420"/>
        <label>1</label>
        <note>catalytic</note>
    </ligand>
</feature>
<feature type="binding site" evidence="2">
    <location>
        <position position="177"/>
    </location>
    <ligand>
        <name>Mg(2+)</name>
        <dbReference type="ChEBI" id="CHEBI:18420"/>
        <label>1</label>
        <note>catalytic</note>
    </ligand>
</feature>
<keyword evidence="3" id="KW-1185">Reference proteome</keyword>
<evidence type="ECO:0000313" key="4">
    <source>
        <dbReference type="WBParaSite" id="SRDH1_23070.1"/>
    </source>
</evidence>
<feature type="binding site" evidence="2">
    <location>
        <position position="179"/>
    </location>
    <ligand>
        <name>Mg(2+)</name>
        <dbReference type="ChEBI" id="CHEBI:18420"/>
        <label>1</label>
        <note>catalytic</note>
    </ligand>
</feature>
<name>A0AA85ETP1_9TREM</name>
<feature type="binding site" evidence="2">
    <location>
        <position position="86"/>
    </location>
    <ligand>
        <name>Mg(2+)</name>
        <dbReference type="ChEBI" id="CHEBI:18420"/>
        <label>1</label>
        <note>catalytic</note>
    </ligand>
</feature>
<dbReference type="GO" id="GO:0004441">
    <property type="term" value="F:inositol-1,4-bisphosphate 1-phosphatase activity"/>
    <property type="evidence" value="ECO:0007669"/>
    <property type="project" value="TreeGrafter"/>
</dbReference>
<organism evidence="3 4">
    <name type="scientific">Schistosoma rodhaini</name>
    <dbReference type="NCBI Taxonomy" id="6188"/>
    <lineage>
        <taxon>Eukaryota</taxon>
        <taxon>Metazoa</taxon>
        <taxon>Spiralia</taxon>
        <taxon>Lophotrochozoa</taxon>
        <taxon>Platyhelminthes</taxon>
        <taxon>Trematoda</taxon>
        <taxon>Digenea</taxon>
        <taxon>Strigeidida</taxon>
        <taxon>Schistosomatoidea</taxon>
        <taxon>Schistosomatidae</taxon>
        <taxon>Schistosoma</taxon>
    </lineage>
</organism>
<keyword evidence="2" id="KW-0460">Magnesium</keyword>
<evidence type="ECO:0008006" key="5">
    <source>
        <dbReference type="Google" id="ProtNLM"/>
    </source>
</evidence>
<accession>A0AA85ETP1</accession>
<sequence length="512" mass="57575">MNKTDPLCVQLLKSLILCSEKAAVIARTIKRQTSIFQALVQVKDSTEANLRFSVDVKTLADVLIQEVVKYDLNLLFPGFNDSVFGEENNRFSGSSGKTVTIQLSSKENLSDLLVDVLGNDIDFANQLSEICFQPLESFQTQFSVHNIWENLISSCNSLFKITDTKYCDIEAFGVWIDPIDSTADYAQGQFDKFHFTPPNTSSTTLSGTEAENVNQIHNFFENPTSLIRFYHGSLINVTILLGLFDCSTGLPLIGVINQPFYLNNNNNNDNTLNDGINSLYNYGRIFWGFNFIDSADSSSITRSSNNCSTRTLLNHLDNLNIPKYLHFPDHFFDILCPDQVYNEEKPILKLACSSVEFSRLTNLFHNYKDANQDLVNVVFLSSSGAGFKQLCVILDEVDAFILMEPNTFVWDTCGPHTIINSLGGGVIQLKSILNSIKLLIQNHSNNLDIIIQLILNDLHKYQIQYNILKSSEENRTLNSINLSKCCNRNGLLAYRNPLIASQILLHIALNQK</sequence>
<dbReference type="SUPFAM" id="SSF56655">
    <property type="entry name" value="Carbohydrate phosphatase"/>
    <property type="match status" value="2"/>
</dbReference>
<dbReference type="Gene3D" id="3.30.540.10">
    <property type="entry name" value="Fructose-1,6-Bisphosphatase, subunit A, domain 1"/>
    <property type="match status" value="1"/>
</dbReference>
<dbReference type="InterPro" id="IPR050725">
    <property type="entry name" value="CysQ/Inositol_MonoPase"/>
</dbReference>
<evidence type="ECO:0000256" key="1">
    <source>
        <dbReference type="ARBA" id="ARBA00009759"/>
    </source>
</evidence>
<dbReference type="GO" id="GO:0046872">
    <property type="term" value="F:metal ion binding"/>
    <property type="evidence" value="ECO:0007669"/>
    <property type="project" value="UniProtKB-KW"/>
</dbReference>
<feature type="binding site" evidence="2">
    <location>
        <position position="411"/>
    </location>
    <ligand>
        <name>Mg(2+)</name>
        <dbReference type="ChEBI" id="CHEBI:18420"/>
        <label>1</label>
        <note>catalytic</note>
    </ligand>
</feature>
<dbReference type="PANTHER" id="PTHR43028:SF3">
    <property type="entry name" value="INOSITOL POLYPHOSPHATE 1-PHOSPHATASE"/>
    <property type="match status" value="1"/>
</dbReference>
<reference evidence="4" key="2">
    <citation type="submission" date="2023-11" db="UniProtKB">
        <authorList>
            <consortium name="WormBaseParasite"/>
        </authorList>
    </citation>
    <scope>IDENTIFICATION</scope>
</reference>
<protein>
    <recommendedName>
        <fullName evidence="5">Inositol polyphosphate 1-phosphatase</fullName>
    </recommendedName>
</protein>
<dbReference type="Pfam" id="PF00459">
    <property type="entry name" value="Inositol_P"/>
    <property type="match status" value="1"/>
</dbReference>
<reference evidence="3" key="1">
    <citation type="submission" date="2022-06" db="EMBL/GenBank/DDBJ databases">
        <authorList>
            <person name="Berger JAMES D."/>
            <person name="Berger JAMES D."/>
        </authorList>
    </citation>
    <scope>NUCLEOTIDE SEQUENCE [LARGE SCALE GENOMIC DNA]</scope>
</reference>
<dbReference type="Gene3D" id="4.10.460.10">
    <property type="entry name" value="Inositol Polyphosphate 1-phosphatase, domain 1"/>
    <property type="match status" value="1"/>
</dbReference>